<evidence type="ECO:0000313" key="1">
    <source>
        <dbReference type="EMBL" id="KRZ52330.1"/>
    </source>
</evidence>
<dbReference type="EMBL" id="JYDW01000196">
    <property type="protein sequence ID" value="KRZ52330.1"/>
    <property type="molecule type" value="Genomic_DNA"/>
</dbReference>
<accession>A0A0V1KYC6</accession>
<name>A0A0V1KYC6_9BILA</name>
<keyword evidence="2" id="KW-1185">Reference proteome</keyword>
<gene>
    <name evidence="1" type="ORF">T02_11992</name>
</gene>
<evidence type="ECO:0000313" key="2">
    <source>
        <dbReference type="Proteomes" id="UP000054721"/>
    </source>
</evidence>
<comment type="caution">
    <text evidence="1">The sequence shown here is derived from an EMBL/GenBank/DDBJ whole genome shotgun (WGS) entry which is preliminary data.</text>
</comment>
<dbReference type="AlphaFoldDB" id="A0A0V1KYC6"/>
<proteinExistence type="predicted"/>
<reference evidence="1 2" key="1">
    <citation type="submission" date="2015-05" db="EMBL/GenBank/DDBJ databases">
        <title>Evolution of Trichinella species and genotypes.</title>
        <authorList>
            <person name="Korhonen P.K."/>
            <person name="Edoardo P."/>
            <person name="Giuseppe L.R."/>
            <person name="Gasser R.B."/>
        </authorList>
    </citation>
    <scope>NUCLEOTIDE SEQUENCE [LARGE SCALE GENOMIC DNA]</scope>
    <source>
        <strain evidence="1">ISS10</strain>
    </source>
</reference>
<sequence>METKFRNKCYLNKNLFSTISQEIRNQRTNIQVMLYTNHCHDSETNATKEWHVGNIIPLFKVINQRYASLDRIVNECALVHDVKCNGAKSINF</sequence>
<dbReference type="Proteomes" id="UP000054721">
    <property type="component" value="Unassembled WGS sequence"/>
</dbReference>
<dbReference type="OrthoDB" id="5940324at2759"/>
<protein>
    <submittedName>
        <fullName evidence="1">Uncharacterized protein</fullName>
    </submittedName>
</protein>
<organism evidence="1 2">
    <name type="scientific">Trichinella nativa</name>
    <dbReference type="NCBI Taxonomy" id="6335"/>
    <lineage>
        <taxon>Eukaryota</taxon>
        <taxon>Metazoa</taxon>
        <taxon>Ecdysozoa</taxon>
        <taxon>Nematoda</taxon>
        <taxon>Enoplea</taxon>
        <taxon>Dorylaimia</taxon>
        <taxon>Trichinellida</taxon>
        <taxon>Trichinellidae</taxon>
        <taxon>Trichinella</taxon>
    </lineage>
</organism>